<evidence type="ECO:0000313" key="7">
    <source>
        <dbReference type="EMBL" id="PZV81615.1"/>
    </source>
</evidence>
<accession>A0A326RMM3</accession>
<keyword evidence="6" id="KW-0560">Oxidoreductase</keyword>
<dbReference type="PANTHER" id="PTHR10632:SF2">
    <property type="entry name" value="SULFIDE:QUINONE OXIDOREDUCTASE, MITOCHONDRIAL"/>
    <property type="match status" value="1"/>
</dbReference>
<gene>
    <name evidence="7" type="ORF">CLV31_110148</name>
</gene>
<dbReference type="Gene3D" id="3.50.50.60">
    <property type="entry name" value="FAD/NAD(P)-binding domain"/>
    <property type="match status" value="2"/>
</dbReference>
<name>A0A326RMM3_9BACT</name>
<dbReference type="EMBL" id="QKTX01000010">
    <property type="protein sequence ID" value="PZV81615.1"/>
    <property type="molecule type" value="Genomic_DNA"/>
</dbReference>
<evidence type="ECO:0000256" key="2">
    <source>
        <dbReference type="ARBA" id="ARBA00022630"/>
    </source>
</evidence>
<evidence type="ECO:0000256" key="4">
    <source>
        <dbReference type="ARBA" id="ARBA00022827"/>
    </source>
</evidence>
<keyword evidence="4" id="KW-0274">FAD</keyword>
<dbReference type="AlphaFoldDB" id="A0A326RMM3"/>
<dbReference type="InterPro" id="IPR015904">
    <property type="entry name" value="Sulphide_quinone_reductase"/>
</dbReference>
<evidence type="ECO:0000256" key="1">
    <source>
        <dbReference type="ARBA" id="ARBA00001974"/>
    </source>
</evidence>
<reference evidence="7 8" key="1">
    <citation type="submission" date="2018-06" db="EMBL/GenBank/DDBJ databases">
        <title>Genomic Encyclopedia of Archaeal and Bacterial Type Strains, Phase II (KMG-II): from individual species to whole genera.</title>
        <authorList>
            <person name="Goeker M."/>
        </authorList>
    </citation>
    <scope>NUCLEOTIDE SEQUENCE [LARGE SCALE GENOMIC DNA]</scope>
    <source>
        <strain evidence="7 8">T4</strain>
    </source>
</reference>
<keyword evidence="3" id="KW-0874">Quinone</keyword>
<dbReference type="GO" id="GO:0070224">
    <property type="term" value="F:sulfide:quinone oxidoreductase activity"/>
    <property type="evidence" value="ECO:0007669"/>
    <property type="project" value="TreeGrafter"/>
</dbReference>
<evidence type="ECO:0000313" key="8">
    <source>
        <dbReference type="Proteomes" id="UP000248917"/>
    </source>
</evidence>
<dbReference type="Proteomes" id="UP000248917">
    <property type="component" value="Unassembled WGS sequence"/>
</dbReference>
<organism evidence="7 8">
    <name type="scientific">Algoriphagus aquaeductus</name>
    <dbReference type="NCBI Taxonomy" id="475299"/>
    <lineage>
        <taxon>Bacteria</taxon>
        <taxon>Pseudomonadati</taxon>
        <taxon>Bacteroidota</taxon>
        <taxon>Cytophagia</taxon>
        <taxon>Cytophagales</taxon>
        <taxon>Cyclobacteriaceae</taxon>
        <taxon>Algoriphagus</taxon>
    </lineage>
</organism>
<keyword evidence="5" id="KW-0809">Transit peptide</keyword>
<dbReference type="GO" id="GO:0071949">
    <property type="term" value="F:FAD binding"/>
    <property type="evidence" value="ECO:0007669"/>
    <property type="project" value="TreeGrafter"/>
</dbReference>
<keyword evidence="8" id="KW-1185">Reference proteome</keyword>
<evidence type="ECO:0000256" key="5">
    <source>
        <dbReference type="ARBA" id="ARBA00022946"/>
    </source>
</evidence>
<comment type="caution">
    <text evidence="7">The sequence shown here is derived from an EMBL/GenBank/DDBJ whole genome shotgun (WGS) entry which is preliminary data.</text>
</comment>
<sequence length="421" mass="46969">MLTHYQILIIGGGTAGITIAAQLKRKDASLQIGLIEPAEKHYYQPAWTLVGAGAFDFKETERNEKDYIPNGVDWIKDKATEINPVINEVKTATSGSFTYDFLVPVPGLVMDPELLPGLSEVLDQGVVCSNYTNPEHTWEVLQNFKGGNAVFTQPTTPIKCGGAPQKIMYMAEDYFRKKGVREKTNVLFATPGTVIFGVPEFAKTLNKIIHDRDIIFKPFYAPVRIDGEKQEITFRYSKPGESNCTIMEGNPLGEELIGALDIKVHYDMLHIAPPQTAPKFIQESPISIQEGPGKGWIDVDIHTMQHKRFPNIFSIGDVTHLPTAKTGAAIRKQAPVLVQNLLTLIKEGKAGQQSYEGYSSCPIVTGYGKMLLCEFKYDNVKDSDPLISTLVDTTKEQYSMWLLKKYGLPFLYWNLMLRGKA</sequence>
<dbReference type="FunFam" id="3.50.50.60:FF:000034">
    <property type="entry name" value="sulfide:quinone oxidoreductase, mitochondrial"/>
    <property type="match status" value="1"/>
</dbReference>
<dbReference type="GO" id="GO:0048038">
    <property type="term" value="F:quinone binding"/>
    <property type="evidence" value="ECO:0007669"/>
    <property type="project" value="UniProtKB-KW"/>
</dbReference>
<dbReference type="GO" id="GO:0070221">
    <property type="term" value="P:sulfide oxidation, using sulfide:quinone oxidoreductase"/>
    <property type="evidence" value="ECO:0007669"/>
    <property type="project" value="TreeGrafter"/>
</dbReference>
<protein>
    <submittedName>
        <fullName evidence="7">Sulfide:quinone oxidoreductase</fullName>
    </submittedName>
</protein>
<proteinExistence type="predicted"/>
<dbReference type="SUPFAM" id="SSF51905">
    <property type="entry name" value="FAD/NAD(P)-binding domain"/>
    <property type="match status" value="2"/>
</dbReference>
<dbReference type="InterPro" id="IPR036188">
    <property type="entry name" value="FAD/NAD-bd_sf"/>
</dbReference>
<dbReference type="PANTHER" id="PTHR10632">
    <property type="entry name" value="SULFIDE:QUINONE OXIDOREDUCTASE"/>
    <property type="match status" value="1"/>
</dbReference>
<evidence type="ECO:0000256" key="6">
    <source>
        <dbReference type="ARBA" id="ARBA00023002"/>
    </source>
</evidence>
<dbReference type="PRINTS" id="PR00368">
    <property type="entry name" value="FADPNR"/>
</dbReference>
<evidence type="ECO:0000256" key="3">
    <source>
        <dbReference type="ARBA" id="ARBA00022719"/>
    </source>
</evidence>
<comment type="cofactor">
    <cofactor evidence="1">
        <name>FAD</name>
        <dbReference type="ChEBI" id="CHEBI:57692"/>
    </cofactor>
</comment>
<keyword evidence="2" id="KW-0285">Flavoprotein</keyword>